<gene>
    <name evidence="1" type="ORF">TCMB3V08_LOCUS4606</name>
</gene>
<sequence>MRNPRSTSEVVKGIPQRWSLKVVISSGLPCATPCTAGGNIKGGDLQGATDDTCNRSFVVVVSAPGYELRSPGLDSRLVTWSNYPNVRISPYLTLCKLSHNAYLLILTLSLISCLIFSRSSSILRCFSFRLSSASLMASCLSRSASSSFSLSSPSSSPPTAPVTPEDIASVWSVSLSRDTVSVFEFSSFHTRISGLADNMPGSSGLPVTRRMVYSSTIEGWLQVLSHRPRTVTSNEVILKPYNSHHQTLSREGERASLHNTGGFDLTHKRFQTLVHLCSGRVTELDCTNKGVLVGIQNTDKLSFHYTRRDSECSFRGLEPLFHASLVRRESTSAYRTNVMKVSPPPSPPHPSKANETLLTTTSELARAASSVLTSISSCASIFAPPTTDAVVITNIGPGEEVWREIILEKPPPSPTDRTTILPSSAVQSVYRESDALEHAATTVVLRNEPTFAWRDSGKPFRKNHPQFTRPVIRTSISPSSAVGLNTTSALANYATEAVNPTEIRTSISPSSAVELNPTIASANYATEAGHSGQPSILPERLRVSYLPLNGALPYHPARLFIPHPFDRACAGVTNLEVVFLFLRGDGVKNQSGKTTLQTPGRDSNPDLSVTGSLGYCESDALDRASTEAAKSIKLVQIWPETDRRRDVGTDVIALIYVNSNYSSPMASLVLTDSSQLTSDGFEKLPEQIMYPYAEPYDLQKHVRERWCHPPTDGTQIHPSFVKPTWAPLATYAVFQCHVECFQGSEPAFAWRESGKPFRKKPPLIRTSISPSSAVELITTSALANYATEAGTSISCLTGETDVFTVASRAFEFVRTVLISALSIYVDSPSPNG</sequence>
<organism evidence="1">
    <name type="scientific">Timema californicum</name>
    <name type="common">California timema</name>
    <name type="synonym">Walking stick</name>
    <dbReference type="NCBI Taxonomy" id="61474"/>
    <lineage>
        <taxon>Eukaryota</taxon>
        <taxon>Metazoa</taxon>
        <taxon>Ecdysozoa</taxon>
        <taxon>Arthropoda</taxon>
        <taxon>Hexapoda</taxon>
        <taxon>Insecta</taxon>
        <taxon>Pterygota</taxon>
        <taxon>Neoptera</taxon>
        <taxon>Polyneoptera</taxon>
        <taxon>Phasmatodea</taxon>
        <taxon>Timematodea</taxon>
        <taxon>Timematoidea</taxon>
        <taxon>Timematidae</taxon>
        <taxon>Timema</taxon>
    </lineage>
</organism>
<accession>A0A7R9P6W2</accession>
<reference evidence="1" key="1">
    <citation type="submission" date="2020-11" db="EMBL/GenBank/DDBJ databases">
        <authorList>
            <person name="Tran Van P."/>
        </authorList>
    </citation>
    <scope>NUCLEOTIDE SEQUENCE</scope>
</reference>
<protein>
    <submittedName>
        <fullName evidence="1">(California timema) hypothetical protein</fullName>
    </submittedName>
</protein>
<name>A0A7R9P6W2_TIMCA</name>
<proteinExistence type="predicted"/>
<dbReference type="EMBL" id="OE180785">
    <property type="protein sequence ID" value="CAD7571944.1"/>
    <property type="molecule type" value="Genomic_DNA"/>
</dbReference>
<evidence type="ECO:0000313" key="1">
    <source>
        <dbReference type="EMBL" id="CAD7571944.1"/>
    </source>
</evidence>
<dbReference type="AlphaFoldDB" id="A0A7R9P6W2"/>